<dbReference type="Proteomes" id="UP000824998">
    <property type="component" value="Unassembled WGS sequence"/>
</dbReference>
<dbReference type="OrthoDB" id="421993at2759"/>
<reference evidence="3" key="1">
    <citation type="journal article" date="2021" name="IMA Fungus">
        <title>Genomic characterization of three marine fungi, including Emericellopsis atlantica sp. nov. with signatures of a generalist lifestyle and marine biomass degradation.</title>
        <authorList>
            <person name="Hagestad O.C."/>
            <person name="Hou L."/>
            <person name="Andersen J.H."/>
            <person name="Hansen E.H."/>
            <person name="Altermark B."/>
            <person name="Li C."/>
            <person name="Kuhnert E."/>
            <person name="Cox R.J."/>
            <person name="Crous P.W."/>
            <person name="Spatafora J.W."/>
            <person name="Lail K."/>
            <person name="Amirebrahimi M."/>
            <person name="Lipzen A."/>
            <person name="Pangilinan J."/>
            <person name="Andreopoulos W."/>
            <person name="Hayes R.D."/>
            <person name="Ng V."/>
            <person name="Grigoriev I.V."/>
            <person name="Jackson S.A."/>
            <person name="Sutton T.D.S."/>
            <person name="Dobson A.D.W."/>
            <person name="Rama T."/>
        </authorList>
    </citation>
    <scope>NUCLEOTIDE SEQUENCE</scope>
    <source>
        <strain evidence="3">TRa018bII</strain>
    </source>
</reference>
<dbReference type="InterPro" id="IPR000120">
    <property type="entry name" value="Amidase"/>
</dbReference>
<feature type="domain" description="Amidase" evidence="2">
    <location>
        <begin position="157"/>
        <end position="573"/>
    </location>
</feature>
<organism evidence="3 4">
    <name type="scientific">Amylocarpus encephaloides</name>
    <dbReference type="NCBI Taxonomy" id="45428"/>
    <lineage>
        <taxon>Eukaryota</taxon>
        <taxon>Fungi</taxon>
        <taxon>Dikarya</taxon>
        <taxon>Ascomycota</taxon>
        <taxon>Pezizomycotina</taxon>
        <taxon>Leotiomycetes</taxon>
        <taxon>Helotiales</taxon>
        <taxon>Helotiales incertae sedis</taxon>
        <taxon>Amylocarpus</taxon>
    </lineage>
</organism>
<comment type="similarity">
    <text evidence="1">Belongs to the amidase family.</text>
</comment>
<gene>
    <name evidence="3" type="ORF">BJ875DRAFT_398205</name>
</gene>
<dbReference type="AlphaFoldDB" id="A0A9P8C730"/>
<evidence type="ECO:0000259" key="2">
    <source>
        <dbReference type="Pfam" id="PF01425"/>
    </source>
</evidence>
<proteinExistence type="inferred from homology"/>
<protein>
    <submittedName>
        <fullName evidence="3">Amidase signature domain-containing protein</fullName>
    </submittedName>
</protein>
<dbReference type="SUPFAM" id="SSF75304">
    <property type="entry name" value="Amidase signature (AS) enzymes"/>
    <property type="match status" value="1"/>
</dbReference>
<dbReference type="Pfam" id="PF01425">
    <property type="entry name" value="Amidase"/>
    <property type="match status" value="1"/>
</dbReference>
<dbReference type="PANTHER" id="PTHR11895">
    <property type="entry name" value="TRANSAMIDASE"/>
    <property type="match status" value="1"/>
</dbReference>
<evidence type="ECO:0000256" key="1">
    <source>
        <dbReference type="ARBA" id="ARBA00009199"/>
    </source>
</evidence>
<evidence type="ECO:0000313" key="4">
    <source>
        <dbReference type="Proteomes" id="UP000824998"/>
    </source>
</evidence>
<accession>A0A9P8C730</accession>
<dbReference type="EMBL" id="MU251419">
    <property type="protein sequence ID" value="KAG9235935.1"/>
    <property type="molecule type" value="Genomic_DNA"/>
</dbReference>
<dbReference type="PANTHER" id="PTHR11895:SF67">
    <property type="entry name" value="AMIDASE DOMAIN-CONTAINING PROTEIN"/>
    <property type="match status" value="1"/>
</dbReference>
<dbReference type="Gene3D" id="3.90.1300.10">
    <property type="entry name" value="Amidase signature (AS) domain"/>
    <property type="match status" value="1"/>
</dbReference>
<dbReference type="InterPro" id="IPR036928">
    <property type="entry name" value="AS_sf"/>
</dbReference>
<evidence type="ECO:0000313" key="3">
    <source>
        <dbReference type="EMBL" id="KAG9235935.1"/>
    </source>
</evidence>
<keyword evidence="4" id="KW-1185">Reference proteome</keyword>
<dbReference type="InterPro" id="IPR020556">
    <property type="entry name" value="Amidase_CS"/>
</dbReference>
<dbReference type="GO" id="GO:0003824">
    <property type="term" value="F:catalytic activity"/>
    <property type="evidence" value="ECO:0007669"/>
    <property type="project" value="InterPro"/>
</dbReference>
<name>A0A9P8C730_9HELO</name>
<dbReference type="InterPro" id="IPR023631">
    <property type="entry name" value="Amidase_dom"/>
</dbReference>
<comment type="caution">
    <text evidence="3">The sequence shown here is derived from an EMBL/GenBank/DDBJ whole genome shotgun (WGS) entry which is preliminary data.</text>
</comment>
<dbReference type="PROSITE" id="PS00571">
    <property type="entry name" value="AMIDASES"/>
    <property type="match status" value="1"/>
</dbReference>
<sequence length="612" mass="66097">MSEQIEPKDALPRFFGYPKAVEGPDVPFKKANDKNPVFGDLILVVGAWLVSKLEFVQKILWSNAGFNGLRGIHFGNYTARWDPLVIPVSDPQAAPYTPELSPSTLQVLPEKVLGRYHSVAEYHAKYLSGELTPLAVAESLLPLIRRDVKNPSPHSIAFISTNVDFVLAAAKSSTARYQAGNPLGLLDGVPTAVKDEADVEGYRTTNGTRRSLTDSTSSIAKGTSWPVQTIQRSGCIVMGKLNMHELGADTTNNNPNWGTPKNPHNDRYYTGGSSGGSAYTVSTGLLPFSLGADGGGSIRIPASFCGIYGLKPSHGRLEDTGSTVAVSGPLAASMADLEAAYRVLGQPNPDDPTGALFAAPNPSASTSSRHKVIGIFKEWFNRADKSVLDLCQKTVDYYRDVLKYEVVDITIPYCSEGQSGHAFTILSEMANHAKNHVGQANRKNWLSGLNPANKILLAVGSQTPAQDYILAQKLRNVLMQHLAWLFKKHPGMIIVSPTTPMPGWSINSDSDLKYGVTDGNTSIRNMEYVWLANFCGNPAISCPVGYVEPTKGNGKVPIGIMGMGDWGSEDQLLGFGREAEIYLNEVYEGGRQRPAAWVDVLANAVVGSEVDK</sequence>